<accession>A0ABR6NED1</accession>
<evidence type="ECO:0000256" key="5">
    <source>
        <dbReference type="ARBA" id="ARBA00023014"/>
    </source>
</evidence>
<evidence type="ECO:0000313" key="7">
    <source>
        <dbReference type="Proteomes" id="UP001138540"/>
    </source>
</evidence>
<sequence>MAEEQTPKIREVRQSEDRFLASDVFETGGRVLPRANGTGTWMEPAREIPVYHTCDVLVVGGGPAGTAAAWAAAQAGADVVLMERYNHLGGLSTGGLVIWIDRMTDWTGRQVIQGFANDVLGRLPAAGLAGPPRADWGSRDPKKASYWGQRTAAFHGTVCWSPTLDPERLKLISQEMLLGAGVRLVFHSWAAVPMVADGKVEGVVFESKAGRQALRAKVVVDTTGDGDIFARAGAEFDTDIEEGDVHHSANTGFMLGGVDMDRWLAFRGNEPEQYAEFAKLGRERLGFFQPPYVSWRNDIALFLGPRQSGLSALDVDDQTELEIRSHRFMQTHCEFFLEHAPGFEQCYMLQSGSQLGVRHTRRLGGVGKVLRSQWADGIALPDEIGVSPSVSLKYPVISVPYGALVPRKLDGLLAGGKHISCDANSHGFMREIPQCWLTGQAAGAAAALSVGAGVQPRALDVRALRKELRRQGVFLHDEPDAMAQPAQAEAAAVAR</sequence>
<dbReference type="PANTHER" id="PTHR43498:SF1">
    <property type="entry name" value="COB--COM HETERODISULFIDE REDUCTASE IRON-SULFUR SUBUNIT A"/>
    <property type="match status" value="1"/>
</dbReference>
<keyword evidence="1" id="KW-0004">4Fe-4S</keyword>
<name>A0ABR6NED1_9SPHN</name>
<reference evidence="6 7" key="1">
    <citation type="submission" date="2020-08" db="EMBL/GenBank/DDBJ databases">
        <title>Exploring microbial biodiversity for novel pathways involved in the catabolism of aromatic compounds derived from lignin.</title>
        <authorList>
            <person name="Elkins J."/>
        </authorList>
    </citation>
    <scope>NUCLEOTIDE SEQUENCE [LARGE SCALE GENOMIC DNA]</scope>
    <source>
        <strain evidence="6 7">B1D3A</strain>
    </source>
</reference>
<dbReference type="Proteomes" id="UP001138540">
    <property type="component" value="Unassembled WGS sequence"/>
</dbReference>
<dbReference type="Gene3D" id="3.50.50.60">
    <property type="entry name" value="FAD/NAD(P)-binding domain"/>
    <property type="match status" value="1"/>
</dbReference>
<evidence type="ECO:0000256" key="4">
    <source>
        <dbReference type="ARBA" id="ARBA00023004"/>
    </source>
</evidence>
<dbReference type="PANTHER" id="PTHR43498">
    <property type="entry name" value="FERREDOXIN:COB-COM HETERODISULFIDE REDUCTASE SUBUNIT A"/>
    <property type="match status" value="1"/>
</dbReference>
<dbReference type="Pfam" id="PF12831">
    <property type="entry name" value="FAD_oxidored"/>
    <property type="match status" value="1"/>
</dbReference>
<dbReference type="InterPro" id="IPR036188">
    <property type="entry name" value="FAD/NAD-bd_sf"/>
</dbReference>
<evidence type="ECO:0000313" key="6">
    <source>
        <dbReference type="EMBL" id="MBB5985616.1"/>
    </source>
</evidence>
<dbReference type="InterPro" id="IPR039650">
    <property type="entry name" value="HdrA-like"/>
</dbReference>
<keyword evidence="5" id="KW-0411">Iron-sulfur</keyword>
<dbReference type="RefSeq" id="WP_184152205.1">
    <property type="nucleotide sequence ID" value="NZ_JACHKA010000001.1"/>
</dbReference>
<protein>
    <recommendedName>
        <fullName evidence="8">FAD-dependent oxidoreductase</fullName>
    </recommendedName>
</protein>
<keyword evidence="4" id="KW-0408">Iron</keyword>
<keyword evidence="2" id="KW-0479">Metal-binding</keyword>
<organism evidence="6 7">
    <name type="scientific">Sphingobium lignivorans</name>
    <dbReference type="NCBI Taxonomy" id="2735886"/>
    <lineage>
        <taxon>Bacteria</taxon>
        <taxon>Pseudomonadati</taxon>
        <taxon>Pseudomonadota</taxon>
        <taxon>Alphaproteobacteria</taxon>
        <taxon>Sphingomonadales</taxon>
        <taxon>Sphingomonadaceae</taxon>
        <taxon>Sphingobium</taxon>
    </lineage>
</organism>
<proteinExistence type="predicted"/>
<comment type="caution">
    <text evidence="6">The sequence shown here is derived from an EMBL/GenBank/DDBJ whole genome shotgun (WGS) entry which is preliminary data.</text>
</comment>
<evidence type="ECO:0000256" key="1">
    <source>
        <dbReference type="ARBA" id="ARBA00022485"/>
    </source>
</evidence>
<evidence type="ECO:0008006" key="8">
    <source>
        <dbReference type="Google" id="ProtNLM"/>
    </source>
</evidence>
<evidence type="ECO:0000256" key="2">
    <source>
        <dbReference type="ARBA" id="ARBA00022723"/>
    </source>
</evidence>
<keyword evidence="7" id="KW-1185">Reference proteome</keyword>
<keyword evidence="3" id="KW-0560">Oxidoreductase</keyword>
<gene>
    <name evidence="6" type="ORF">HNP60_001590</name>
</gene>
<dbReference type="SUPFAM" id="SSF51905">
    <property type="entry name" value="FAD/NAD(P)-binding domain"/>
    <property type="match status" value="1"/>
</dbReference>
<dbReference type="EMBL" id="JACHKA010000001">
    <property type="protein sequence ID" value="MBB5985616.1"/>
    <property type="molecule type" value="Genomic_DNA"/>
</dbReference>
<dbReference type="PRINTS" id="PR00419">
    <property type="entry name" value="ADXRDTASE"/>
</dbReference>
<evidence type="ECO:0000256" key="3">
    <source>
        <dbReference type="ARBA" id="ARBA00023002"/>
    </source>
</evidence>